<evidence type="ECO:0000313" key="1">
    <source>
        <dbReference type="EMBL" id="CAD2170351.1"/>
    </source>
</evidence>
<name>A0A6V7V800_MELEN</name>
<dbReference type="EMBL" id="CAJEWN010000167">
    <property type="protein sequence ID" value="CAD2170351.1"/>
    <property type="molecule type" value="Genomic_DNA"/>
</dbReference>
<protein>
    <submittedName>
        <fullName evidence="1">Uncharacterized protein</fullName>
    </submittedName>
</protein>
<dbReference type="AlphaFoldDB" id="A0A6V7V800"/>
<gene>
    <name evidence="1" type="ORF">MENT_LOCUS21757</name>
</gene>
<proteinExistence type="predicted"/>
<evidence type="ECO:0000313" key="2">
    <source>
        <dbReference type="Proteomes" id="UP000580250"/>
    </source>
</evidence>
<dbReference type="Proteomes" id="UP000580250">
    <property type="component" value="Unassembled WGS sequence"/>
</dbReference>
<sequence>MIRKMKIFLFLNCRSNTFVGTILPSVPFCRVPFCLILPSVPFCPVLAIVPFCRCMSLYV</sequence>
<organism evidence="1 2">
    <name type="scientific">Meloidogyne enterolobii</name>
    <name type="common">Root-knot nematode worm</name>
    <name type="synonym">Meloidogyne mayaguensis</name>
    <dbReference type="NCBI Taxonomy" id="390850"/>
    <lineage>
        <taxon>Eukaryota</taxon>
        <taxon>Metazoa</taxon>
        <taxon>Ecdysozoa</taxon>
        <taxon>Nematoda</taxon>
        <taxon>Chromadorea</taxon>
        <taxon>Rhabditida</taxon>
        <taxon>Tylenchina</taxon>
        <taxon>Tylenchomorpha</taxon>
        <taxon>Tylenchoidea</taxon>
        <taxon>Meloidogynidae</taxon>
        <taxon>Meloidogyninae</taxon>
        <taxon>Meloidogyne</taxon>
    </lineage>
</organism>
<reference evidence="1 2" key="1">
    <citation type="submission" date="2020-08" db="EMBL/GenBank/DDBJ databases">
        <authorList>
            <person name="Koutsovoulos G."/>
            <person name="Danchin GJ E."/>
        </authorList>
    </citation>
    <scope>NUCLEOTIDE SEQUENCE [LARGE SCALE GENOMIC DNA]</scope>
</reference>
<comment type="caution">
    <text evidence="1">The sequence shown here is derived from an EMBL/GenBank/DDBJ whole genome shotgun (WGS) entry which is preliminary data.</text>
</comment>
<accession>A0A6V7V800</accession>